<dbReference type="AlphaFoldDB" id="A0A0D0BP14"/>
<protein>
    <recommendedName>
        <fullName evidence="2">Nephrocystin 3-like N-terminal domain-containing protein</fullName>
    </recommendedName>
</protein>
<proteinExistence type="predicted"/>
<sequence length="151" mass="16716">MSKRRRSPESDAHWQRSVAPPGSILSGAYDFVIQGSHFNAANEIHYHYGKDKIDHLKEKLNLIINPVKKKVSCMEGTRITVLNELCEWVLKPDSRMAWIHGLAGSGKSAIAVTLAEKLRKLKNKVSLAVTFHCIKGQGTSDTSILVPLATI</sequence>
<dbReference type="Pfam" id="PF24883">
    <property type="entry name" value="NPHP3_N"/>
    <property type="match status" value="1"/>
</dbReference>
<accession>A0A0D0BP14</accession>
<dbReference type="HOGENOM" id="CLU_1731658_0_0_1"/>
<dbReference type="Gene3D" id="3.40.50.300">
    <property type="entry name" value="P-loop containing nucleotide triphosphate hydrolases"/>
    <property type="match status" value="1"/>
</dbReference>
<dbReference type="InterPro" id="IPR027417">
    <property type="entry name" value="P-loop_NTPase"/>
</dbReference>
<dbReference type="InterPro" id="IPR056884">
    <property type="entry name" value="NPHP3-like_N"/>
</dbReference>
<dbReference type="OrthoDB" id="163438at2759"/>
<evidence type="ECO:0000256" key="1">
    <source>
        <dbReference type="ARBA" id="ARBA00022737"/>
    </source>
</evidence>
<evidence type="ECO:0000313" key="3">
    <source>
        <dbReference type="EMBL" id="KIK51309.1"/>
    </source>
</evidence>
<organism evidence="3 4">
    <name type="scientific">Collybiopsis luxurians FD-317 M1</name>
    <dbReference type="NCBI Taxonomy" id="944289"/>
    <lineage>
        <taxon>Eukaryota</taxon>
        <taxon>Fungi</taxon>
        <taxon>Dikarya</taxon>
        <taxon>Basidiomycota</taxon>
        <taxon>Agaricomycotina</taxon>
        <taxon>Agaricomycetes</taxon>
        <taxon>Agaricomycetidae</taxon>
        <taxon>Agaricales</taxon>
        <taxon>Marasmiineae</taxon>
        <taxon>Omphalotaceae</taxon>
        <taxon>Collybiopsis</taxon>
        <taxon>Collybiopsis luxurians</taxon>
    </lineage>
</organism>
<dbReference type="Proteomes" id="UP000053593">
    <property type="component" value="Unassembled WGS sequence"/>
</dbReference>
<evidence type="ECO:0000259" key="2">
    <source>
        <dbReference type="Pfam" id="PF24883"/>
    </source>
</evidence>
<gene>
    <name evidence="3" type="ORF">GYMLUDRAFT_50615</name>
</gene>
<dbReference type="EMBL" id="KN834866">
    <property type="protein sequence ID" value="KIK51309.1"/>
    <property type="molecule type" value="Genomic_DNA"/>
</dbReference>
<dbReference type="SUPFAM" id="SSF52540">
    <property type="entry name" value="P-loop containing nucleoside triphosphate hydrolases"/>
    <property type="match status" value="1"/>
</dbReference>
<name>A0A0D0BP14_9AGAR</name>
<keyword evidence="1" id="KW-0677">Repeat</keyword>
<evidence type="ECO:0000313" key="4">
    <source>
        <dbReference type="Proteomes" id="UP000053593"/>
    </source>
</evidence>
<feature type="domain" description="Nephrocystin 3-like N-terminal" evidence="2">
    <location>
        <begin position="83"/>
        <end position="135"/>
    </location>
</feature>
<keyword evidence="4" id="KW-1185">Reference proteome</keyword>
<reference evidence="3 4" key="1">
    <citation type="submission" date="2014-04" db="EMBL/GenBank/DDBJ databases">
        <title>Evolutionary Origins and Diversification of the Mycorrhizal Mutualists.</title>
        <authorList>
            <consortium name="DOE Joint Genome Institute"/>
            <consortium name="Mycorrhizal Genomics Consortium"/>
            <person name="Kohler A."/>
            <person name="Kuo A."/>
            <person name="Nagy L.G."/>
            <person name="Floudas D."/>
            <person name="Copeland A."/>
            <person name="Barry K.W."/>
            <person name="Cichocki N."/>
            <person name="Veneault-Fourrey C."/>
            <person name="LaButti K."/>
            <person name="Lindquist E.A."/>
            <person name="Lipzen A."/>
            <person name="Lundell T."/>
            <person name="Morin E."/>
            <person name="Murat C."/>
            <person name="Riley R."/>
            <person name="Ohm R."/>
            <person name="Sun H."/>
            <person name="Tunlid A."/>
            <person name="Henrissat B."/>
            <person name="Grigoriev I.V."/>
            <person name="Hibbett D.S."/>
            <person name="Martin F."/>
        </authorList>
    </citation>
    <scope>NUCLEOTIDE SEQUENCE [LARGE SCALE GENOMIC DNA]</scope>
    <source>
        <strain evidence="3 4">FD-317 M1</strain>
    </source>
</reference>